<dbReference type="AlphaFoldDB" id="A0A2R3P7P6"/>
<accession>A0A2R3P7P6</accession>
<keyword evidence="1" id="KW-1133">Transmembrane helix</keyword>
<dbReference type="EMBL" id="CP022513">
    <property type="protein sequence ID" value="AVN64505.1"/>
    <property type="molecule type" value="Genomic_DNA"/>
</dbReference>
<reference evidence="2 3" key="1">
    <citation type="submission" date="2017-07" db="EMBL/GenBank/DDBJ databases">
        <title>Comparative genomic analysis of Mesoplasma florum.</title>
        <authorList>
            <person name="Baby V."/>
            <person name="Lachance J.-C."/>
            <person name="Gagnon J."/>
            <person name="Lucier J.-F."/>
            <person name="Matteau D."/>
            <person name="Knight T.F."/>
            <person name="Rodrigue S."/>
        </authorList>
    </citation>
    <scope>NUCLEOTIDE SEQUENCE [LARGE SCALE GENOMIC DNA]</scope>
    <source>
        <strain evidence="2 3">CnuA-2</strain>
    </source>
</reference>
<dbReference type="RefSeq" id="WP_029511642.1">
    <property type="nucleotide sequence ID" value="NZ_CP022513.1"/>
</dbReference>
<proteinExistence type="predicted"/>
<gene>
    <name evidence="2" type="ORF">CG003_02420</name>
</gene>
<evidence type="ECO:0000256" key="1">
    <source>
        <dbReference type="SAM" id="Phobius"/>
    </source>
</evidence>
<name>A0A2R3P7P6_MESFO</name>
<sequence length="764" mass="89062">MSKRLFMSILIIVQIFLIGFIAFVSLNQVKLQRDVYLNPSPYAKKVNENQIAPVYTFATDAYENLSLYEPSGENNSLKDAKFYGDFDSYNGIENNKDNPQSIDLWINDFNTSQIVVVVNDDFDELQVKLNNEEFIQSQGLRVEYGFNEFIYASGNGSTNFYGIRKPLLVPEKITNNKILNEVYSKRVYIINVAVNSNDKITDGNVNLDFEITGINKTDSSKNYTSNSLIKVDLFPIDYNPQNGEESKIDFNLFSFPEWASDYYNKSYDDGHPSKMINSNGIEEEVDPLNYNQYIEFNWNKYWGPQFEYLSKNMGMDWFQLNAVDSWNMNWTYELGFKREYHNPWKIKRKSLNFLSWTYTGDFDTSNSQNKDIKFDDIKEGLKIPASDWESFDRYLNLMADAGMKRGMINSLNGAWGTQGKSIDIYNTKTEEYFKVPSSIIDSNGSKDAEGRKYSNWWFEQLKNHMDTEPDWADKIDLYYYLDEKDSWQTTETNDWLYEIDPKKDYLHFAVSDWERDIDYKKMEKYDHADYVWVYMLDIYNQKNKNFSEFTKRRNSKGLHTGQYSLDADNTFNLARAEPGILGYTQAALYKQDSPNFMKYSLTGWEDGISSWSSDFNDYDFVNMTYISGDTVWAYPKYNNETSEGKQSIMNDEKIEFNPSTRLEQLAVGTKNMQKIDYLINKNALSKEIINSNVYSGLKLTKKLSRTKFDLNFTDTSIPSPTNTNSFVKKYLKAGKGPDEIEAYKVIINNLKQATRSYYIAKGKK</sequence>
<evidence type="ECO:0008006" key="4">
    <source>
        <dbReference type="Google" id="ProtNLM"/>
    </source>
</evidence>
<evidence type="ECO:0000313" key="3">
    <source>
        <dbReference type="Proteomes" id="UP000239216"/>
    </source>
</evidence>
<evidence type="ECO:0000313" key="2">
    <source>
        <dbReference type="EMBL" id="AVN64505.1"/>
    </source>
</evidence>
<keyword evidence="1" id="KW-0812">Transmembrane</keyword>
<dbReference type="Proteomes" id="UP000239216">
    <property type="component" value="Chromosome"/>
</dbReference>
<organism evidence="2 3">
    <name type="scientific">Mesoplasma florum</name>
    <name type="common">Acholeplasma florum</name>
    <dbReference type="NCBI Taxonomy" id="2151"/>
    <lineage>
        <taxon>Bacteria</taxon>
        <taxon>Bacillati</taxon>
        <taxon>Mycoplasmatota</taxon>
        <taxon>Mollicutes</taxon>
        <taxon>Entomoplasmatales</taxon>
        <taxon>Entomoplasmataceae</taxon>
        <taxon>Mesoplasma</taxon>
    </lineage>
</organism>
<feature type="transmembrane region" description="Helical" evidence="1">
    <location>
        <begin position="5"/>
        <end position="26"/>
    </location>
</feature>
<protein>
    <recommendedName>
        <fullName evidence="4">Glycoside hydrolase 123 C-terminal domain-containing protein</fullName>
    </recommendedName>
</protein>
<keyword evidence="1" id="KW-0472">Membrane</keyword>